<organism evidence="2 3">
    <name type="scientific">Tuber borchii</name>
    <name type="common">White truffle</name>
    <dbReference type="NCBI Taxonomy" id="42251"/>
    <lineage>
        <taxon>Eukaryota</taxon>
        <taxon>Fungi</taxon>
        <taxon>Dikarya</taxon>
        <taxon>Ascomycota</taxon>
        <taxon>Pezizomycotina</taxon>
        <taxon>Pezizomycetes</taxon>
        <taxon>Pezizales</taxon>
        <taxon>Tuberaceae</taxon>
        <taxon>Tuber</taxon>
    </lineage>
</organism>
<protein>
    <submittedName>
        <fullName evidence="2">Uncharacterized protein</fullName>
    </submittedName>
</protein>
<feature type="compositionally biased region" description="Pro residues" evidence="1">
    <location>
        <begin position="142"/>
        <end position="157"/>
    </location>
</feature>
<gene>
    <name evidence="2" type="ORF">B9Z19DRAFT_1132774</name>
</gene>
<feature type="region of interest" description="Disordered" evidence="1">
    <location>
        <begin position="136"/>
        <end position="157"/>
    </location>
</feature>
<name>A0A2T6ZGT6_TUBBO</name>
<evidence type="ECO:0000256" key="1">
    <source>
        <dbReference type="SAM" id="MobiDB-lite"/>
    </source>
</evidence>
<dbReference type="EMBL" id="NESQ01000279">
    <property type="protein sequence ID" value="PUU74708.1"/>
    <property type="molecule type" value="Genomic_DNA"/>
</dbReference>
<evidence type="ECO:0000313" key="2">
    <source>
        <dbReference type="EMBL" id="PUU74708.1"/>
    </source>
</evidence>
<comment type="caution">
    <text evidence="2">The sequence shown here is derived from an EMBL/GenBank/DDBJ whole genome shotgun (WGS) entry which is preliminary data.</text>
</comment>
<dbReference type="AlphaFoldDB" id="A0A2T6ZGT6"/>
<sequence length="157" mass="17374">MLRVTRLAMRTPHRPTFRMASSVTKAGLDKADMLAKMTNLKNARNTYPTDFGIYKAELKHLGDKMDIKFQHLSELLKLIREDVKNSNGDVKLLSTRTDGQFAKTDRWIFAILAFAVGKGGYDEIKDHGGLRGITDTIMGPREAPPPSAPTPPPSPPA</sequence>
<evidence type="ECO:0000313" key="3">
    <source>
        <dbReference type="Proteomes" id="UP000244722"/>
    </source>
</evidence>
<proteinExistence type="predicted"/>
<reference evidence="2 3" key="1">
    <citation type="submission" date="2017-04" db="EMBL/GenBank/DDBJ databases">
        <title>Draft genome sequence of Tuber borchii Vittad., a whitish edible truffle.</title>
        <authorList>
            <consortium name="DOE Joint Genome Institute"/>
            <person name="Murat C."/>
            <person name="Kuo A."/>
            <person name="Barry K.W."/>
            <person name="Clum A."/>
            <person name="Dockter R.B."/>
            <person name="Fauchery L."/>
            <person name="Iotti M."/>
            <person name="Kohler A."/>
            <person name="Labutti K."/>
            <person name="Lindquist E.A."/>
            <person name="Lipzen A."/>
            <person name="Ohm R.A."/>
            <person name="Wang M."/>
            <person name="Grigoriev I.V."/>
            <person name="Zambonelli A."/>
            <person name="Martin F.M."/>
        </authorList>
    </citation>
    <scope>NUCLEOTIDE SEQUENCE [LARGE SCALE GENOMIC DNA]</scope>
    <source>
        <strain evidence="2 3">Tbo3840</strain>
    </source>
</reference>
<dbReference type="Proteomes" id="UP000244722">
    <property type="component" value="Unassembled WGS sequence"/>
</dbReference>
<accession>A0A2T6ZGT6</accession>
<keyword evidence="3" id="KW-1185">Reference proteome</keyword>